<proteinExistence type="predicted"/>
<protein>
    <submittedName>
        <fullName evidence="1">Uncharacterized protein</fullName>
    </submittedName>
</protein>
<comment type="caution">
    <text evidence="1">The sequence shown here is derived from an EMBL/GenBank/DDBJ whole genome shotgun (WGS) entry which is preliminary data.</text>
</comment>
<dbReference type="EMBL" id="JAKZEL010000006">
    <property type="protein sequence ID" value="KAI4542962.1"/>
    <property type="molecule type" value="Genomic_DNA"/>
</dbReference>
<accession>A0AAD4UE69</accession>
<sequence length="123" mass="14180">MENKNVQMKTQKAFAPVKFLFWISALSKLQCEKYKRNEVENLSSAQYGHCADICDTVLFTSDEYAKCAGYSDKFQNTGPPEAKLNNSLLYIHMTYLPPFDMQIYQILGLHFGSNRYKEESDEA</sequence>
<evidence type="ECO:0000313" key="1">
    <source>
        <dbReference type="EMBL" id="KAI4542962.1"/>
    </source>
</evidence>
<evidence type="ECO:0000313" key="2">
    <source>
        <dbReference type="Proteomes" id="UP001214576"/>
    </source>
</evidence>
<dbReference type="Proteomes" id="UP001214576">
    <property type="component" value="Unassembled WGS sequence"/>
</dbReference>
<organism evidence="1 2">
    <name type="scientific">Ovis ammon polii</name>
    <dbReference type="NCBI Taxonomy" id="230172"/>
    <lineage>
        <taxon>Eukaryota</taxon>
        <taxon>Metazoa</taxon>
        <taxon>Chordata</taxon>
        <taxon>Craniata</taxon>
        <taxon>Vertebrata</taxon>
        <taxon>Euteleostomi</taxon>
        <taxon>Mammalia</taxon>
        <taxon>Eutheria</taxon>
        <taxon>Laurasiatheria</taxon>
        <taxon>Artiodactyla</taxon>
        <taxon>Ruminantia</taxon>
        <taxon>Pecora</taxon>
        <taxon>Bovidae</taxon>
        <taxon>Caprinae</taxon>
        <taxon>Ovis</taxon>
    </lineage>
</organism>
<dbReference type="AlphaFoldDB" id="A0AAD4UE69"/>
<reference evidence="1" key="1">
    <citation type="submission" date="2022-03" db="EMBL/GenBank/DDBJ databases">
        <title>Genomic analyses of argali, domestic sheep and their hybrids provide insights into chromosomal evolution, heterosis and genetic basis of agronomic traits.</title>
        <authorList>
            <person name="Li M."/>
        </authorList>
    </citation>
    <scope>NUCLEOTIDE SEQUENCE</scope>
    <source>
        <strain evidence="1">CAU-MHL-2022a</strain>
        <tissue evidence="1">Skin</tissue>
    </source>
</reference>
<keyword evidence="2" id="KW-1185">Reference proteome</keyword>
<gene>
    <name evidence="1" type="ORF">MG293_007088</name>
</gene>
<name>A0AAD4UE69_OVIAM</name>